<feature type="domain" description="CSN8/PSMD8/EIF3K" evidence="6">
    <location>
        <begin position="53"/>
        <end position="190"/>
    </location>
</feature>
<reference evidence="7 8" key="1">
    <citation type="submission" date="2012-05" db="EMBL/GenBank/DDBJ databases">
        <title>Recombination and specialization in a pathogen metapopulation.</title>
        <authorList>
            <person name="Gardiner A."/>
            <person name="Kemen E."/>
            <person name="Schultz-Larsen T."/>
            <person name="MacLean D."/>
            <person name="Van Oosterhout C."/>
            <person name="Jones J.D.G."/>
        </authorList>
    </citation>
    <scope>NUCLEOTIDE SEQUENCE [LARGE SCALE GENOMIC DNA]</scope>
    <source>
        <strain evidence="7 8">Ac Nc2</strain>
    </source>
</reference>
<dbReference type="PANTHER" id="PTHR13339:SF0">
    <property type="entry name" value="COP9 SIGNALOSOME COMPLEX SUBUNIT 8"/>
    <property type="match status" value="1"/>
</dbReference>
<dbReference type="Gene3D" id="1.25.40.990">
    <property type="match status" value="1"/>
</dbReference>
<keyword evidence="3" id="KW-0963">Cytoplasm</keyword>
<dbReference type="OrthoDB" id="5351233at2759"/>
<evidence type="ECO:0000256" key="3">
    <source>
        <dbReference type="ARBA" id="ARBA00022490"/>
    </source>
</evidence>
<organism evidence="7 8">
    <name type="scientific">Albugo candida</name>
    <dbReference type="NCBI Taxonomy" id="65357"/>
    <lineage>
        <taxon>Eukaryota</taxon>
        <taxon>Sar</taxon>
        <taxon>Stramenopiles</taxon>
        <taxon>Oomycota</taxon>
        <taxon>Peronosporomycetes</taxon>
        <taxon>Albuginales</taxon>
        <taxon>Albuginaceae</taxon>
        <taxon>Albugo</taxon>
    </lineage>
</organism>
<comment type="caution">
    <text evidence="7">The sequence shown here is derived from an EMBL/GenBank/DDBJ whole genome shotgun (WGS) entry which is preliminary data.</text>
</comment>
<keyword evidence="5" id="KW-0539">Nucleus</keyword>
<comment type="subcellular location">
    <subcellularLocation>
        <location evidence="2">Cytoplasm</location>
    </subcellularLocation>
    <subcellularLocation>
        <location evidence="1">Nucleus</location>
    </subcellularLocation>
</comment>
<dbReference type="InterPro" id="IPR033464">
    <property type="entry name" value="CSN8_PSD8_EIF3K"/>
</dbReference>
<name>A0A024G703_9STRA</name>
<dbReference type="Proteomes" id="UP000053237">
    <property type="component" value="Unassembled WGS sequence"/>
</dbReference>
<dbReference type="AlphaFoldDB" id="A0A024G703"/>
<evidence type="ECO:0000259" key="6">
    <source>
        <dbReference type="Pfam" id="PF10075"/>
    </source>
</evidence>
<dbReference type="EMBL" id="CAIX01000033">
    <property type="protein sequence ID" value="CCI42413.1"/>
    <property type="molecule type" value="Genomic_DNA"/>
</dbReference>
<keyword evidence="8" id="KW-1185">Reference proteome</keyword>
<dbReference type="GO" id="GO:0005737">
    <property type="term" value="C:cytoplasm"/>
    <property type="evidence" value="ECO:0007669"/>
    <property type="project" value="UniProtKB-SubCell"/>
</dbReference>
<evidence type="ECO:0000256" key="1">
    <source>
        <dbReference type="ARBA" id="ARBA00004123"/>
    </source>
</evidence>
<evidence type="ECO:0000256" key="2">
    <source>
        <dbReference type="ARBA" id="ARBA00004496"/>
    </source>
</evidence>
<evidence type="ECO:0000313" key="7">
    <source>
        <dbReference type="EMBL" id="CCI42413.1"/>
    </source>
</evidence>
<proteinExistence type="predicted"/>
<dbReference type="GO" id="GO:0010387">
    <property type="term" value="P:COP9 signalosome assembly"/>
    <property type="evidence" value="ECO:0007669"/>
    <property type="project" value="InterPro"/>
</dbReference>
<evidence type="ECO:0000313" key="8">
    <source>
        <dbReference type="Proteomes" id="UP000053237"/>
    </source>
</evidence>
<dbReference type="InParanoid" id="A0A024G703"/>
<sequence>MDVLQSAKKELTASLLSDQPLQNRNSTAKKLKHVMEDFELRVLAANPNDSHPLTHDFYSTLLAVILISGNLDDARYLWKRLSHALKLHTEILALHAIFKALQMRKMAETYLIIEQTAWRTDFQPIIACLRGVLRDRVIQSIRETYLSIDIQLAAQMLGFSFVNADFQAFCHQIGWKLNTQKSFLYPEPIAKEVEHPIKVAQLEDFAQSILHLEENITSPAFS</sequence>
<accession>A0A024G703</accession>
<keyword evidence="4" id="KW-0736">Signalosome</keyword>
<gene>
    <name evidence="7" type="ORF">BN9_031970</name>
</gene>
<dbReference type="GO" id="GO:0008180">
    <property type="term" value="C:COP9 signalosome"/>
    <property type="evidence" value="ECO:0007669"/>
    <property type="project" value="UniProtKB-KW"/>
</dbReference>
<evidence type="ECO:0000256" key="5">
    <source>
        <dbReference type="ARBA" id="ARBA00023242"/>
    </source>
</evidence>
<dbReference type="Pfam" id="PF10075">
    <property type="entry name" value="CSN8_PSD8_EIF3K"/>
    <property type="match status" value="1"/>
</dbReference>
<protein>
    <recommendedName>
        <fullName evidence="6">CSN8/PSMD8/EIF3K domain-containing protein</fullName>
    </recommendedName>
</protein>
<dbReference type="PANTHER" id="PTHR13339">
    <property type="entry name" value="COP9 SIGNALOSOME COMPLEX SUBUNIT 8"/>
    <property type="match status" value="1"/>
</dbReference>
<dbReference type="InterPro" id="IPR033205">
    <property type="entry name" value="COP9_CSN8"/>
</dbReference>
<dbReference type="STRING" id="65357.A0A024G703"/>
<evidence type="ECO:0000256" key="4">
    <source>
        <dbReference type="ARBA" id="ARBA00022790"/>
    </source>
</evidence>
<dbReference type="GO" id="GO:0000338">
    <property type="term" value="P:protein deneddylation"/>
    <property type="evidence" value="ECO:0007669"/>
    <property type="project" value="InterPro"/>
</dbReference>